<dbReference type="Gene3D" id="1.10.1420.10">
    <property type="match status" value="1"/>
</dbReference>
<keyword evidence="2" id="KW-0547">Nucleotide-binding</keyword>
<dbReference type="GO" id="GO:0006298">
    <property type="term" value="P:mismatch repair"/>
    <property type="evidence" value="ECO:0007669"/>
    <property type="project" value="InterPro"/>
</dbReference>
<evidence type="ECO:0000256" key="1">
    <source>
        <dbReference type="ARBA" id="ARBA00006271"/>
    </source>
</evidence>
<dbReference type="SMART" id="SM00534">
    <property type="entry name" value="MUTSac"/>
    <property type="match status" value="1"/>
</dbReference>
<dbReference type="GO" id="GO:0030983">
    <property type="term" value="F:mismatched DNA binding"/>
    <property type="evidence" value="ECO:0007669"/>
    <property type="project" value="InterPro"/>
</dbReference>
<dbReference type="Pfam" id="PF00488">
    <property type="entry name" value="MutS_V"/>
    <property type="match status" value="1"/>
</dbReference>
<dbReference type="GO" id="GO:0005634">
    <property type="term" value="C:nucleus"/>
    <property type="evidence" value="ECO:0007669"/>
    <property type="project" value="TreeGrafter"/>
</dbReference>
<feature type="domain" description="DNA mismatch repair proteins mutS family" evidence="5">
    <location>
        <begin position="681"/>
        <end position="697"/>
    </location>
</feature>
<dbReference type="InterPro" id="IPR000432">
    <property type="entry name" value="DNA_mismatch_repair_MutS_C"/>
</dbReference>
<dbReference type="GO" id="GO:0051026">
    <property type="term" value="P:chiasma assembly"/>
    <property type="evidence" value="ECO:0007669"/>
    <property type="project" value="TreeGrafter"/>
</dbReference>
<dbReference type="PANTHER" id="PTHR11361:SF20">
    <property type="entry name" value="MUTS PROTEIN HOMOLOG 5"/>
    <property type="match status" value="1"/>
</dbReference>
<dbReference type="PROSITE" id="PS00486">
    <property type="entry name" value="DNA_MISMATCH_REPAIR_2"/>
    <property type="match status" value="1"/>
</dbReference>
<dbReference type="SUPFAM" id="SSF52540">
    <property type="entry name" value="P-loop containing nucleoside triphosphate hydrolases"/>
    <property type="match status" value="1"/>
</dbReference>
<gene>
    <name evidence="6" type="ORF">AB1Y20_003055</name>
</gene>
<keyword evidence="7" id="KW-1185">Reference proteome</keyword>
<evidence type="ECO:0000313" key="6">
    <source>
        <dbReference type="EMBL" id="KAL1518771.1"/>
    </source>
</evidence>
<comment type="caution">
    <text evidence="6">The sequence shown here is derived from an EMBL/GenBank/DDBJ whole genome shotgun (WGS) entry which is preliminary data.</text>
</comment>
<protein>
    <recommendedName>
        <fullName evidence="5">DNA mismatch repair proteins mutS family domain-containing protein</fullName>
    </recommendedName>
</protein>
<dbReference type="InterPro" id="IPR045076">
    <property type="entry name" value="MutS"/>
</dbReference>
<proteinExistence type="inferred from homology"/>
<sequence>MEGAEDDSAAPGPVCAVVWRAQALGFAFIDESTVRFAQVADVPPTFPLLQSLKYAIKPRLFVVSSAEMNCAELLRALQRSEFLDTPLPDEAPTGPPDIGRDACDEYPIAACKSRDFTVDAARKRLSLMNGLLSEMAHRELTEREALLYVEHIVPREKVQALQAIGGLLAYLQKTDSAGVTTTALKDLQRYDVDNQLYVAPETFLSLNIFEDARHPSAHGGRGKEGFSIWGLMNHTKSKPGEQLLRSWFSQPTKDEEVLRSRFATVASFEKQHCLLSQLQELLAKTKDVTKIESSIARGGLLLRDYTNILSTTKCAVEVRDAFRHSDLPNDLPIVGKVHGTITQELAEVANLIASIINFEASKMSGRQVPGATKHICVREGVQGDLDELQRTYLQLPALLQDIAEYERSRLISFEKVHRIQRSSVDELTICYVPQLGFMLKLPNVSAAPIWSDVDLDLQFENEGECYCKTNKVRELDASIGDISTHISDVESHIVRLLEVELLRSLPALREAQQTLAELDALLSLASCARDMGLTRPILCQESAACLSAFFLSPMHALTLPSFPTLNLFENVLQIDKGFHPLLQQRVPQLVPNDCELGGAARLMLLTGPNASGKTVYLRTVGVIAYLAHVGSFVPAESARIGIMDGIFTRMHSKESSALNASAFMLDLNQMASMIKSATSRSLCLIDEFGKGTNAQDGIALLYACLRHFLDKGAECPTTLACTHYTELLDVPHFREQPGLVLWTMEVLLQPKTHADDTLDDVVFLHRATPGECTDSFGWHCAFNADLPEAIISRARYISNCRAQGEEIMALDADVERLQRRNELVTSIVDDFLEFDFGLHTADDFFAAQRESLTEWHAI</sequence>
<dbReference type="InterPro" id="IPR036187">
    <property type="entry name" value="DNA_mismatch_repair_MutS_sf"/>
</dbReference>
<comment type="similarity">
    <text evidence="1">Belongs to the DNA mismatch repair MutS family.</text>
</comment>
<dbReference type="SUPFAM" id="SSF48334">
    <property type="entry name" value="DNA repair protein MutS, domain III"/>
    <property type="match status" value="1"/>
</dbReference>
<dbReference type="AlphaFoldDB" id="A0AB34JB42"/>
<name>A0AB34JB42_PRYPA</name>
<dbReference type="SMART" id="SM00533">
    <property type="entry name" value="MUTSd"/>
    <property type="match status" value="1"/>
</dbReference>
<evidence type="ECO:0000256" key="4">
    <source>
        <dbReference type="ARBA" id="ARBA00023125"/>
    </source>
</evidence>
<keyword evidence="4" id="KW-0238">DNA-binding</keyword>
<evidence type="ECO:0000259" key="5">
    <source>
        <dbReference type="PROSITE" id="PS00486"/>
    </source>
</evidence>
<dbReference type="Pfam" id="PF05192">
    <property type="entry name" value="MutS_III"/>
    <property type="match status" value="1"/>
</dbReference>
<organism evidence="6 7">
    <name type="scientific">Prymnesium parvum</name>
    <name type="common">Toxic golden alga</name>
    <dbReference type="NCBI Taxonomy" id="97485"/>
    <lineage>
        <taxon>Eukaryota</taxon>
        <taxon>Haptista</taxon>
        <taxon>Haptophyta</taxon>
        <taxon>Prymnesiophyceae</taxon>
        <taxon>Prymnesiales</taxon>
        <taxon>Prymnesiaceae</taxon>
        <taxon>Prymnesium</taxon>
    </lineage>
</organism>
<dbReference type="InterPro" id="IPR027417">
    <property type="entry name" value="P-loop_NTPase"/>
</dbReference>
<evidence type="ECO:0000313" key="7">
    <source>
        <dbReference type="Proteomes" id="UP001515480"/>
    </source>
</evidence>
<evidence type="ECO:0000256" key="3">
    <source>
        <dbReference type="ARBA" id="ARBA00022840"/>
    </source>
</evidence>
<dbReference type="GO" id="GO:0005524">
    <property type="term" value="F:ATP binding"/>
    <property type="evidence" value="ECO:0007669"/>
    <property type="project" value="UniProtKB-KW"/>
</dbReference>
<dbReference type="GO" id="GO:0140664">
    <property type="term" value="F:ATP-dependent DNA damage sensor activity"/>
    <property type="evidence" value="ECO:0007669"/>
    <property type="project" value="InterPro"/>
</dbReference>
<keyword evidence="3" id="KW-0067">ATP-binding</keyword>
<dbReference type="Gene3D" id="3.40.50.300">
    <property type="entry name" value="P-loop containing nucleotide triphosphate hydrolases"/>
    <property type="match status" value="1"/>
</dbReference>
<dbReference type="EMBL" id="JBGBPQ010000010">
    <property type="protein sequence ID" value="KAL1518771.1"/>
    <property type="molecule type" value="Genomic_DNA"/>
</dbReference>
<reference evidence="6 7" key="1">
    <citation type="journal article" date="2024" name="Science">
        <title>Giant polyketide synthase enzymes in the biosynthesis of giant marine polyether toxins.</title>
        <authorList>
            <person name="Fallon T.R."/>
            <person name="Shende V.V."/>
            <person name="Wierzbicki I.H."/>
            <person name="Pendleton A.L."/>
            <person name="Watervoot N.F."/>
            <person name="Auber R.P."/>
            <person name="Gonzalez D.J."/>
            <person name="Wisecaver J.H."/>
            <person name="Moore B.S."/>
        </authorList>
    </citation>
    <scope>NUCLEOTIDE SEQUENCE [LARGE SCALE GENOMIC DNA]</scope>
    <source>
        <strain evidence="6 7">12B1</strain>
    </source>
</reference>
<dbReference type="InterPro" id="IPR007696">
    <property type="entry name" value="DNA_mismatch_repair_MutS_core"/>
</dbReference>
<evidence type="ECO:0000256" key="2">
    <source>
        <dbReference type="ARBA" id="ARBA00022741"/>
    </source>
</evidence>
<accession>A0AB34JB42</accession>
<dbReference type="PANTHER" id="PTHR11361">
    <property type="entry name" value="DNA MISMATCH REPAIR PROTEIN MUTS FAMILY MEMBER"/>
    <property type="match status" value="1"/>
</dbReference>
<dbReference type="Proteomes" id="UP001515480">
    <property type="component" value="Unassembled WGS sequence"/>
</dbReference>